<dbReference type="Pfam" id="PF13354">
    <property type="entry name" value="Beta-lactamase2"/>
    <property type="match status" value="1"/>
</dbReference>
<dbReference type="InterPro" id="IPR012338">
    <property type="entry name" value="Beta-lactam/transpept-like"/>
</dbReference>
<evidence type="ECO:0000256" key="2">
    <source>
        <dbReference type="ARBA" id="ARBA00009009"/>
    </source>
</evidence>
<evidence type="ECO:0000313" key="6">
    <source>
        <dbReference type="Proteomes" id="UP000218807"/>
    </source>
</evidence>
<dbReference type="SUPFAM" id="SSF56601">
    <property type="entry name" value="beta-lactamase/transpeptidase-like"/>
    <property type="match status" value="1"/>
</dbReference>
<evidence type="ECO:0000256" key="3">
    <source>
        <dbReference type="ARBA" id="ARBA00012865"/>
    </source>
</evidence>
<sequence length="302" mass="33408">MQAVVSHSNGVWRISVAIVTTTADAAEQLHAICDAQPFVTRFMVRNLRSGETIERGADEETPSASTRKTSIMMAALRAVHEGRLDLEEPITYEARFAQEVASGMFRYLTPGIVISLRDAITGMMVLSDNVCTKMVFERLTLEEVDGYCKSIGMSGTHHRFLIPPLALSPDHSLRSVTTTTARDQVFLLQAILDAQFSQQAADTLRCSQALCRYALETLKNQILRYAIPSRLPFGTVVAHKGGTGRRGRMNAGIVYRGEEPFYAIAVFTDEVPQVMPDGTPGYTIALETIGRLSRACWDNFQR</sequence>
<gene>
    <name evidence="5" type="ORF">CPT34_19035</name>
</gene>
<feature type="domain" description="Beta-lactamase class A catalytic" evidence="4">
    <location>
        <begin position="42"/>
        <end position="268"/>
    </location>
</feature>
<dbReference type="InterPro" id="IPR000871">
    <property type="entry name" value="Beta-lactam_class-A"/>
</dbReference>
<dbReference type="PANTHER" id="PTHR35333:SF3">
    <property type="entry name" value="BETA-LACTAMASE-TYPE TRANSPEPTIDASE FOLD CONTAINING PROTEIN"/>
    <property type="match status" value="1"/>
</dbReference>
<dbReference type="EMBL" id="NXDM01000019">
    <property type="protein sequence ID" value="PCK79365.1"/>
    <property type="molecule type" value="Genomic_DNA"/>
</dbReference>
<accession>A0A2A5KQR7</accession>
<proteinExistence type="inferred from homology"/>
<dbReference type="GO" id="GO:0008800">
    <property type="term" value="F:beta-lactamase activity"/>
    <property type="evidence" value="ECO:0007669"/>
    <property type="project" value="UniProtKB-EC"/>
</dbReference>
<organism evidence="5 6">
    <name type="scientific">Rhizobium sophoriradicis</name>
    <dbReference type="NCBI Taxonomy" id="1535245"/>
    <lineage>
        <taxon>Bacteria</taxon>
        <taxon>Pseudomonadati</taxon>
        <taxon>Pseudomonadota</taxon>
        <taxon>Alphaproteobacteria</taxon>
        <taxon>Hyphomicrobiales</taxon>
        <taxon>Rhizobiaceae</taxon>
        <taxon>Rhizobium/Agrobacterium group</taxon>
        <taxon>Rhizobium</taxon>
    </lineage>
</organism>
<evidence type="ECO:0000313" key="5">
    <source>
        <dbReference type="EMBL" id="PCK79365.1"/>
    </source>
</evidence>
<comment type="catalytic activity">
    <reaction evidence="1">
        <text>a beta-lactam + H2O = a substituted beta-amino acid</text>
        <dbReference type="Rhea" id="RHEA:20401"/>
        <dbReference type="ChEBI" id="CHEBI:15377"/>
        <dbReference type="ChEBI" id="CHEBI:35627"/>
        <dbReference type="ChEBI" id="CHEBI:140347"/>
        <dbReference type="EC" id="3.5.2.6"/>
    </reaction>
</comment>
<comment type="similarity">
    <text evidence="2">Belongs to the class-A beta-lactamase family.</text>
</comment>
<evidence type="ECO:0000259" key="4">
    <source>
        <dbReference type="Pfam" id="PF13354"/>
    </source>
</evidence>
<reference evidence="5 6" key="1">
    <citation type="submission" date="2017-09" db="EMBL/GenBank/DDBJ databases">
        <title>Comparative genomics of rhizobia isolated from Phaseolus vulgaris in China.</title>
        <authorList>
            <person name="Tong W."/>
        </authorList>
    </citation>
    <scope>NUCLEOTIDE SEQUENCE [LARGE SCALE GENOMIC DNA]</scope>
    <source>
        <strain evidence="5 6">L101</strain>
    </source>
</reference>
<keyword evidence="6" id="KW-1185">Reference proteome</keyword>
<dbReference type="GO" id="GO:0046677">
    <property type="term" value="P:response to antibiotic"/>
    <property type="evidence" value="ECO:0007669"/>
    <property type="project" value="InterPro"/>
</dbReference>
<dbReference type="PANTHER" id="PTHR35333">
    <property type="entry name" value="BETA-LACTAMASE"/>
    <property type="match status" value="1"/>
</dbReference>
<comment type="caution">
    <text evidence="5">The sequence shown here is derived from an EMBL/GenBank/DDBJ whole genome shotgun (WGS) entry which is preliminary data.</text>
</comment>
<name>A0A2A5KQR7_9HYPH</name>
<dbReference type="GO" id="GO:0030655">
    <property type="term" value="P:beta-lactam antibiotic catabolic process"/>
    <property type="evidence" value="ECO:0007669"/>
    <property type="project" value="InterPro"/>
</dbReference>
<evidence type="ECO:0000256" key="1">
    <source>
        <dbReference type="ARBA" id="ARBA00001526"/>
    </source>
</evidence>
<dbReference type="AlphaFoldDB" id="A0A2A5KQR7"/>
<dbReference type="EC" id="3.5.2.6" evidence="3"/>
<dbReference type="Proteomes" id="UP000218807">
    <property type="component" value="Unassembled WGS sequence"/>
</dbReference>
<protein>
    <recommendedName>
        <fullName evidence="3">beta-lactamase</fullName>
        <ecNumber evidence="3">3.5.2.6</ecNumber>
    </recommendedName>
</protein>
<dbReference type="InterPro" id="IPR045155">
    <property type="entry name" value="Beta-lactam_cat"/>
</dbReference>
<dbReference type="Gene3D" id="3.40.710.10">
    <property type="entry name" value="DD-peptidase/beta-lactamase superfamily"/>
    <property type="match status" value="1"/>
</dbReference>
<keyword evidence="5" id="KW-0378">Hydrolase</keyword>